<evidence type="ECO:0000313" key="9">
    <source>
        <dbReference type="Proteomes" id="UP000440732"/>
    </source>
</evidence>
<name>A0A6A3RE49_9STRA</name>
<dbReference type="EMBL" id="QXFZ01001195">
    <property type="protein sequence ID" value="KAE9095016.1"/>
    <property type="molecule type" value="Genomic_DNA"/>
</dbReference>
<dbReference type="InterPro" id="IPR013083">
    <property type="entry name" value="Znf_RING/FYVE/PHD"/>
</dbReference>
<reference evidence="8 9" key="1">
    <citation type="submission" date="2018-08" db="EMBL/GenBank/DDBJ databases">
        <title>Genomic investigation of the strawberry pathogen Phytophthora fragariae indicates pathogenicity is determined by transcriptional variation in three key races.</title>
        <authorList>
            <person name="Adams T.M."/>
            <person name="Armitage A.D."/>
            <person name="Sobczyk M.K."/>
            <person name="Bates H.J."/>
            <person name="Dunwell J.M."/>
            <person name="Nellist C.F."/>
            <person name="Harrison R.J."/>
        </authorList>
    </citation>
    <scope>NUCLEOTIDE SEQUENCE [LARGE SCALE GENOMIC DNA]</scope>
    <source>
        <strain evidence="7 9">NOV-5</strain>
        <strain evidence="5 10">NOV-71</strain>
        <strain evidence="3 8">NOV-9</strain>
        <strain evidence="6 12">ONT-3</strain>
        <strain evidence="4 11">SCRP245</strain>
    </source>
</reference>
<evidence type="ECO:0000313" key="5">
    <source>
        <dbReference type="EMBL" id="KAE9095016.1"/>
    </source>
</evidence>
<dbReference type="PANTHER" id="PTHR22765:SF434">
    <property type="entry name" value="GB|AAD18119.1-RELATED"/>
    <property type="match status" value="1"/>
</dbReference>
<keyword evidence="1" id="KW-0479">Metal-binding</keyword>
<dbReference type="GO" id="GO:0008270">
    <property type="term" value="F:zinc ion binding"/>
    <property type="evidence" value="ECO:0007669"/>
    <property type="project" value="UniProtKB-KW"/>
</dbReference>
<dbReference type="EMBL" id="QXFX01001041">
    <property type="protein sequence ID" value="KAE9097962.1"/>
    <property type="molecule type" value="Genomic_DNA"/>
</dbReference>
<evidence type="ECO:0000313" key="4">
    <source>
        <dbReference type="EMBL" id="KAE8995485.1"/>
    </source>
</evidence>
<comment type="caution">
    <text evidence="5">The sequence shown here is derived from an EMBL/GenBank/DDBJ whole genome shotgun (WGS) entry which is preliminary data.</text>
</comment>
<dbReference type="Proteomes" id="UP000441208">
    <property type="component" value="Unassembled WGS sequence"/>
</dbReference>
<evidence type="ECO:0000313" key="10">
    <source>
        <dbReference type="Proteomes" id="UP000441208"/>
    </source>
</evidence>
<evidence type="ECO:0000313" key="7">
    <source>
        <dbReference type="EMBL" id="KAE9129672.1"/>
    </source>
</evidence>
<keyword evidence="1" id="KW-0862">Zinc</keyword>
<accession>A0A6A3RE49</accession>
<protein>
    <recommendedName>
        <fullName evidence="2">RING-type domain-containing protein</fullName>
    </recommendedName>
</protein>
<proteinExistence type="predicted"/>
<sequence>MLVSATALCVLVSGLKGPPEGRMVTELWTRRRPRRQLGLEAPAKDHLAQRVASVVALSLQRTGRETDNGTLSSVATGKQGLLASTLRVAEQNVADMRAFLRRREAETAAAMASQEQRIKEAAPCCCEGQGPDVCVICLDGNMAGESTGEEERTEALPCGHVFHARCIAQWLLYRRVCPVDRRPVD</sequence>
<dbReference type="AlphaFoldDB" id="A0A6A3RE49"/>
<dbReference type="InterPro" id="IPR051826">
    <property type="entry name" value="E3_ubiquitin-ligase_domain"/>
</dbReference>
<dbReference type="EMBL" id="QXFW01001159">
    <property type="protein sequence ID" value="KAE8995485.1"/>
    <property type="molecule type" value="Genomic_DNA"/>
</dbReference>
<dbReference type="Gene3D" id="3.30.40.10">
    <property type="entry name" value="Zinc/RING finger domain, C3HC4 (zinc finger)"/>
    <property type="match status" value="1"/>
</dbReference>
<dbReference type="EMBL" id="QXGF01001256">
    <property type="protein sequence ID" value="KAE8931327.1"/>
    <property type="molecule type" value="Genomic_DNA"/>
</dbReference>
<dbReference type="PANTHER" id="PTHR22765">
    <property type="entry name" value="RING FINGER AND PROTEASE ASSOCIATED DOMAIN-CONTAINING"/>
    <property type="match status" value="1"/>
</dbReference>
<dbReference type="Proteomes" id="UP000460718">
    <property type="component" value="Unassembled WGS sequence"/>
</dbReference>
<dbReference type="SMART" id="SM00184">
    <property type="entry name" value="RING"/>
    <property type="match status" value="1"/>
</dbReference>
<evidence type="ECO:0000259" key="2">
    <source>
        <dbReference type="PROSITE" id="PS50089"/>
    </source>
</evidence>
<dbReference type="Proteomes" id="UP000429523">
    <property type="component" value="Unassembled WGS sequence"/>
</dbReference>
<evidence type="ECO:0000256" key="1">
    <source>
        <dbReference type="PROSITE-ProRule" id="PRU00175"/>
    </source>
</evidence>
<evidence type="ECO:0000313" key="6">
    <source>
        <dbReference type="EMBL" id="KAE9097962.1"/>
    </source>
</evidence>
<dbReference type="InterPro" id="IPR001841">
    <property type="entry name" value="Znf_RING"/>
</dbReference>
<evidence type="ECO:0000313" key="12">
    <source>
        <dbReference type="Proteomes" id="UP000488956"/>
    </source>
</evidence>
<dbReference type="PROSITE" id="PS50089">
    <property type="entry name" value="ZF_RING_2"/>
    <property type="match status" value="1"/>
</dbReference>
<keyword evidence="1" id="KW-0863">Zinc-finger</keyword>
<dbReference type="GO" id="GO:0006511">
    <property type="term" value="P:ubiquitin-dependent protein catabolic process"/>
    <property type="evidence" value="ECO:0007669"/>
    <property type="project" value="TreeGrafter"/>
</dbReference>
<gene>
    <name evidence="7" type="ORF">PF006_g15942</name>
    <name evidence="5" type="ORF">PF007_g17552</name>
    <name evidence="3" type="ORF">PF009_g18607</name>
    <name evidence="6" type="ORF">PF010_g15749</name>
    <name evidence="4" type="ORF">PF011_g16307</name>
</gene>
<evidence type="ECO:0000313" key="3">
    <source>
        <dbReference type="EMBL" id="KAE8931327.1"/>
    </source>
</evidence>
<organism evidence="5 10">
    <name type="scientific">Phytophthora fragariae</name>
    <dbReference type="NCBI Taxonomy" id="53985"/>
    <lineage>
        <taxon>Eukaryota</taxon>
        <taxon>Sar</taxon>
        <taxon>Stramenopiles</taxon>
        <taxon>Oomycota</taxon>
        <taxon>Peronosporomycetes</taxon>
        <taxon>Peronosporales</taxon>
        <taxon>Peronosporaceae</taxon>
        <taxon>Phytophthora</taxon>
    </lineage>
</organism>
<evidence type="ECO:0000313" key="8">
    <source>
        <dbReference type="Proteomes" id="UP000429523"/>
    </source>
</evidence>
<feature type="domain" description="RING-type" evidence="2">
    <location>
        <begin position="134"/>
        <end position="181"/>
    </location>
</feature>
<dbReference type="SUPFAM" id="SSF57850">
    <property type="entry name" value="RING/U-box"/>
    <property type="match status" value="1"/>
</dbReference>
<evidence type="ECO:0000313" key="11">
    <source>
        <dbReference type="Proteomes" id="UP000460718"/>
    </source>
</evidence>
<dbReference type="GO" id="GO:0061630">
    <property type="term" value="F:ubiquitin protein ligase activity"/>
    <property type="evidence" value="ECO:0007669"/>
    <property type="project" value="TreeGrafter"/>
</dbReference>
<dbReference type="Pfam" id="PF13639">
    <property type="entry name" value="zf-RING_2"/>
    <property type="match status" value="1"/>
</dbReference>
<dbReference type="EMBL" id="QXGA01001080">
    <property type="protein sequence ID" value="KAE9129672.1"/>
    <property type="molecule type" value="Genomic_DNA"/>
</dbReference>
<dbReference type="Proteomes" id="UP000440732">
    <property type="component" value="Unassembled WGS sequence"/>
</dbReference>
<dbReference type="Proteomes" id="UP000488956">
    <property type="component" value="Unassembled WGS sequence"/>
</dbReference>